<accession>A0A485LZH3</accession>
<sequence>MQRVPINLVEPGMVLAKPVVNDAGMPLCAEGTELTAALIERLKRMNISQLTLKGHPVEMGGPAKSPEEQIREMTARFARVQGDPIMDTIREAIEKAILAESMEQRDEPAEQEGLAKADGAQGESGG</sequence>
<dbReference type="EMBL" id="CAADRM010000089">
    <property type="protein sequence ID" value="VFU14252.1"/>
    <property type="molecule type" value="Genomic_DNA"/>
</dbReference>
<protein>
    <submittedName>
        <fullName evidence="2">Uncharacterized protein</fullName>
    </submittedName>
</protein>
<proteinExistence type="predicted"/>
<feature type="region of interest" description="Disordered" evidence="1">
    <location>
        <begin position="99"/>
        <end position="126"/>
    </location>
</feature>
<dbReference type="AlphaFoldDB" id="A0A485LZH3"/>
<name>A0A485LZH3_9ZZZZ</name>
<reference evidence="2" key="1">
    <citation type="submission" date="2019-03" db="EMBL/GenBank/DDBJ databases">
        <authorList>
            <person name="Hao L."/>
        </authorList>
    </citation>
    <scope>NUCLEOTIDE SEQUENCE</scope>
</reference>
<evidence type="ECO:0000313" key="2">
    <source>
        <dbReference type="EMBL" id="VFU14252.1"/>
    </source>
</evidence>
<gene>
    <name evidence="2" type="ORF">SCFA_270031</name>
</gene>
<organism evidence="2">
    <name type="scientific">anaerobic digester metagenome</name>
    <dbReference type="NCBI Taxonomy" id="1263854"/>
    <lineage>
        <taxon>unclassified sequences</taxon>
        <taxon>metagenomes</taxon>
        <taxon>ecological metagenomes</taxon>
    </lineage>
</organism>
<evidence type="ECO:0000256" key="1">
    <source>
        <dbReference type="SAM" id="MobiDB-lite"/>
    </source>
</evidence>